<dbReference type="PANTHER" id="PTHR21856:SF7">
    <property type="entry name" value="FIBROUS SHEATH-INTERACTING PROTEIN 2"/>
    <property type="match status" value="1"/>
</dbReference>
<dbReference type="Proteomes" id="UP000050525">
    <property type="component" value="Unassembled WGS sequence"/>
</dbReference>
<feature type="compositionally biased region" description="Polar residues" evidence="1">
    <location>
        <begin position="388"/>
        <end position="397"/>
    </location>
</feature>
<dbReference type="InterPro" id="IPR038891">
    <property type="entry name" value="FSIP2"/>
</dbReference>
<sequence length="397" mass="43861">MDAEKTLLLKDATRKILLALQVLLSKEQVNMDKHISEHHLLHAEESQAIGHLFDSACSSTAQPADSGIFVGRDLTNQKDILAHRIAASIAKEVAKLEFQARSQDTSASITEGAKIVDKLPSDPGMITEIPKPAVNPHILMVPRMFVEEILSRFLPKVLISTNGRSLQHQRRLSRAEVNTLAENLNHVVEEGLSRHQISLVPATGEKPPLHPEQEGALIPGSRKYYLIMSQSSGSEQDLYDDVTGFDAHLHQDAVMVIIEELSNCPLLWVVSNRLSQSTTDPDRIANEALSQLSISAKSKSLRDEEAVPGTSADKTPTGTEELAMLRALQPKVDLLAQLAAHCTEDEEGEERVEDDLESEQQWEEEEELQQIEETAPVESSLCLWSPLGSFTDTEPSR</sequence>
<dbReference type="Pfam" id="PF15783">
    <property type="entry name" value="FSIP2"/>
    <property type="match status" value="1"/>
</dbReference>
<evidence type="ECO:0000259" key="2">
    <source>
        <dbReference type="Pfam" id="PF15783"/>
    </source>
</evidence>
<feature type="compositionally biased region" description="Acidic residues" evidence="1">
    <location>
        <begin position="344"/>
        <end position="370"/>
    </location>
</feature>
<name>A0A151MZH7_ALLMI</name>
<keyword evidence="4" id="KW-1185">Reference proteome</keyword>
<accession>A0A151MZH7</accession>
<proteinExistence type="predicted"/>
<feature type="domain" description="Fibrous sheath-interacting protein 2 C-terminal" evidence="2">
    <location>
        <begin position="10"/>
        <end position="285"/>
    </location>
</feature>
<dbReference type="AlphaFoldDB" id="A0A151MZH7"/>
<feature type="region of interest" description="Disordered" evidence="1">
    <location>
        <begin position="297"/>
        <end position="317"/>
    </location>
</feature>
<comment type="caution">
    <text evidence="3">The sequence shown here is derived from an EMBL/GenBank/DDBJ whole genome shotgun (WGS) entry which is preliminary data.</text>
</comment>
<protein>
    <recommendedName>
        <fullName evidence="2">Fibrous sheath-interacting protein 2 C-terminal domain-containing protein</fullName>
    </recommendedName>
</protein>
<dbReference type="InterPro" id="IPR031554">
    <property type="entry name" value="FSIP2_C"/>
</dbReference>
<evidence type="ECO:0000313" key="3">
    <source>
        <dbReference type="EMBL" id="KYO29931.1"/>
    </source>
</evidence>
<dbReference type="EMBL" id="AKHW03004447">
    <property type="protein sequence ID" value="KYO29931.1"/>
    <property type="molecule type" value="Genomic_DNA"/>
</dbReference>
<dbReference type="GO" id="GO:0005739">
    <property type="term" value="C:mitochondrion"/>
    <property type="evidence" value="ECO:0007669"/>
    <property type="project" value="TreeGrafter"/>
</dbReference>
<evidence type="ECO:0000256" key="1">
    <source>
        <dbReference type="SAM" id="MobiDB-lite"/>
    </source>
</evidence>
<dbReference type="PANTHER" id="PTHR21856">
    <property type="entry name" value="FIBROUS SHEATH-INTERACTING PROTEIN 2"/>
    <property type="match status" value="1"/>
</dbReference>
<feature type="region of interest" description="Disordered" evidence="1">
    <location>
        <begin position="343"/>
        <end position="397"/>
    </location>
</feature>
<gene>
    <name evidence="3" type="ORF">Y1Q_0010242</name>
</gene>
<evidence type="ECO:0000313" key="4">
    <source>
        <dbReference type="Proteomes" id="UP000050525"/>
    </source>
</evidence>
<reference evidence="3 4" key="1">
    <citation type="journal article" date="2012" name="Genome Biol.">
        <title>Sequencing three crocodilian genomes to illuminate the evolution of archosaurs and amniotes.</title>
        <authorList>
            <person name="St John J.A."/>
            <person name="Braun E.L."/>
            <person name="Isberg S.R."/>
            <person name="Miles L.G."/>
            <person name="Chong A.Y."/>
            <person name="Gongora J."/>
            <person name="Dalzell P."/>
            <person name="Moran C."/>
            <person name="Bed'hom B."/>
            <person name="Abzhanov A."/>
            <person name="Burgess S.C."/>
            <person name="Cooksey A.M."/>
            <person name="Castoe T.A."/>
            <person name="Crawford N.G."/>
            <person name="Densmore L.D."/>
            <person name="Drew J.C."/>
            <person name="Edwards S.V."/>
            <person name="Faircloth B.C."/>
            <person name="Fujita M.K."/>
            <person name="Greenwold M.J."/>
            <person name="Hoffmann F.G."/>
            <person name="Howard J.M."/>
            <person name="Iguchi T."/>
            <person name="Janes D.E."/>
            <person name="Khan S.Y."/>
            <person name="Kohno S."/>
            <person name="de Koning A.J."/>
            <person name="Lance S.L."/>
            <person name="McCarthy F.M."/>
            <person name="McCormack J.E."/>
            <person name="Merchant M.E."/>
            <person name="Peterson D.G."/>
            <person name="Pollock D.D."/>
            <person name="Pourmand N."/>
            <person name="Raney B.J."/>
            <person name="Roessler K.A."/>
            <person name="Sanford J.R."/>
            <person name="Sawyer R.H."/>
            <person name="Schmidt C.J."/>
            <person name="Triplett E.W."/>
            <person name="Tuberville T.D."/>
            <person name="Venegas-Anaya M."/>
            <person name="Howard J.T."/>
            <person name="Jarvis E.D."/>
            <person name="Guillette L.J.Jr."/>
            <person name="Glenn T.C."/>
            <person name="Green R.E."/>
            <person name="Ray D.A."/>
        </authorList>
    </citation>
    <scope>NUCLEOTIDE SEQUENCE [LARGE SCALE GENOMIC DNA]</scope>
    <source>
        <strain evidence="3">KSC_2009_1</strain>
    </source>
</reference>
<organism evidence="3 4">
    <name type="scientific">Alligator mississippiensis</name>
    <name type="common">American alligator</name>
    <dbReference type="NCBI Taxonomy" id="8496"/>
    <lineage>
        <taxon>Eukaryota</taxon>
        <taxon>Metazoa</taxon>
        <taxon>Chordata</taxon>
        <taxon>Craniata</taxon>
        <taxon>Vertebrata</taxon>
        <taxon>Euteleostomi</taxon>
        <taxon>Archelosauria</taxon>
        <taxon>Archosauria</taxon>
        <taxon>Crocodylia</taxon>
        <taxon>Alligatoridae</taxon>
        <taxon>Alligatorinae</taxon>
        <taxon>Alligator</taxon>
    </lineage>
</organism>